<evidence type="ECO:0008006" key="3">
    <source>
        <dbReference type="Google" id="ProtNLM"/>
    </source>
</evidence>
<evidence type="ECO:0000313" key="2">
    <source>
        <dbReference type="EMBL" id="DAD88027.1"/>
    </source>
</evidence>
<protein>
    <recommendedName>
        <fullName evidence="3">ATP-dependent Clp protease proteolytic subunit</fullName>
    </recommendedName>
</protein>
<proteinExistence type="predicted"/>
<feature type="compositionally biased region" description="Low complexity" evidence="1">
    <location>
        <begin position="307"/>
        <end position="317"/>
    </location>
</feature>
<dbReference type="InterPro" id="IPR029045">
    <property type="entry name" value="ClpP/crotonase-like_dom_sf"/>
</dbReference>
<dbReference type="InterPro" id="IPR023562">
    <property type="entry name" value="ClpP/TepA"/>
</dbReference>
<dbReference type="Pfam" id="PF00574">
    <property type="entry name" value="CLP_protease"/>
    <property type="match status" value="1"/>
</dbReference>
<organism evidence="2">
    <name type="scientific">Siphoviridae sp. ctdYc1</name>
    <dbReference type="NCBI Taxonomy" id="2826399"/>
    <lineage>
        <taxon>Viruses</taxon>
        <taxon>Duplodnaviria</taxon>
        <taxon>Heunggongvirae</taxon>
        <taxon>Uroviricota</taxon>
        <taxon>Caudoviricetes</taxon>
    </lineage>
</organism>
<evidence type="ECO:0000256" key="1">
    <source>
        <dbReference type="SAM" id="MobiDB-lite"/>
    </source>
</evidence>
<sequence>MQYDIVISGMIGGWDCLSTGYLRYLLNLNRGKDVHVAFCSLGGYVKDGLEMNQLFKDHGKVHAHAFGMNASISTIAMLGCKTIDIVKGSFFLIHNTSMLILKYDQQNKEQLDEYIKTVTKQRNDLSTFDDALAQMYADKSGKTKEECAEQMKKGNWLTAQQAVDFGLVDSLREDEEDEKASVRNANQFVNLFSINNNIYEEAGIPPLPDQSKDSSSMSLVADGNGNPTQTFLQKTLQGVKNLLHLTDVNNKKKEMSKAALSRIANAVGVSGITISDDGNLTLSAEQAQKLDEALAETSVGSKEEAEQAGQATQQATGVAKELATVKDELAKARKELDEKDEQIKNLQGSSSPKDGTNGNPADQQPALTARAIADSVKGI</sequence>
<dbReference type="CDD" id="cd07016">
    <property type="entry name" value="S14_ClpP_1"/>
    <property type="match status" value="1"/>
</dbReference>
<feature type="compositionally biased region" description="Polar residues" evidence="1">
    <location>
        <begin position="344"/>
        <end position="366"/>
    </location>
</feature>
<feature type="region of interest" description="Disordered" evidence="1">
    <location>
        <begin position="331"/>
        <end position="379"/>
    </location>
</feature>
<feature type="region of interest" description="Disordered" evidence="1">
    <location>
        <begin position="293"/>
        <end position="319"/>
    </location>
</feature>
<dbReference type="EMBL" id="BK015034">
    <property type="protein sequence ID" value="DAD88027.1"/>
    <property type="molecule type" value="Genomic_DNA"/>
</dbReference>
<feature type="compositionally biased region" description="Basic and acidic residues" evidence="1">
    <location>
        <begin position="331"/>
        <end position="343"/>
    </location>
</feature>
<dbReference type="SUPFAM" id="SSF52096">
    <property type="entry name" value="ClpP/crotonase"/>
    <property type="match status" value="1"/>
</dbReference>
<dbReference type="Gene3D" id="3.90.226.10">
    <property type="entry name" value="2-enoyl-CoA Hydratase, Chain A, domain 1"/>
    <property type="match status" value="1"/>
</dbReference>
<name>A0A8S5N1L6_9CAUD</name>
<reference evidence="2" key="1">
    <citation type="journal article" date="2021" name="Proc. Natl. Acad. Sci. U.S.A.">
        <title>A Catalog of Tens of Thousands of Viruses from Human Metagenomes Reveals Hidden Associations with Chronic Diseases.</title>
        <authorList>
            <person name="Tisza M.J."/>
            <person name="Buck C.B."/>
        </authorList>
    </citation>
    <scope>NUCLEOTIDE SEQUENCE</scope>
    <source>
        <strain evidence="2">CtdYc1</strain>
    </source>
</reference>
<accession>A0A8S5N1L6</accession>